<organism evidence="3 4">
    <name type="scientific">Pigmentiphaga kullae</name>
    <dbReference type="NCBI Taxonomy" id="151784"/>
    <lineage>
        <taxon>Bacteria</taxon>
        <taxon>Pseudomonadati</taxon>
        <taxon>Pseudomonadota</taxon>
        <taxon>Betaproteobacteria</taxon>
        <taxon>Burkholderiales</taxon>
        <taxon>Alcaligenaceae</taxon>
        <taxon>Pigmentiphaga</taxon>
    </lineage>
</organism>
<evidence type="ECO:0000256" key="2">
    <source>
        <dbReference type="SAM" id="SignalP"/>
    </source>
</evidence>
<feature type="signal peptide" evidence="2">
    <location>
        <begin position="1"/>
        <end position="20"/>
    </location>
</feature>
<comment type="caution">
    <text evidence="3">The sequence shown here is derived from an EMBL/GenBank/DDBJ whole genome shotgun (WGS) entry which is preliminary data.</text>
</comment>
<dbReference type="OrthoDB" id="8866448at2"/>
<feature type="chain" id="PRO_5020392138" description="Peptidase M28-like protein" evidence="2">
    <location>
        <begin position="21"/>
        <end position="623"/>
    </location>
</feature>
<reference evidence="3 4" key="1">
    <citation type="submission" date="2019-02" db="EMBL/GenBank/DDBJ databases">
        <title>Genomic Encyclopedia of Type Strains, Phase IV (KMG-IV): sequencing the most valuable type-strain genomes for metagenomic binning, comparative biology and taxonomic classification.</title>
        <authorList>
            <person name="Goeker M."/>
        </authorList>
    </citation>
    <scope>NUCLEOTIDE SEQUENCE [LARGE SCALE GENOMIC DNA]</scope>
    <source>
        <strain evidence="3 4">K24</strain>
    </source>
</reference>
<dbReference type="Proteomes" id="UP000292445">
    <property type="component" value="Unassembled WGS sequence"/>
</dbReference>
<dbReference type="RefSeq" id="WP_130356174.1">
    <property type="nucleotide sequence ID" value="NZ_SGXC01000001.1"/>
</dbReference>
<protein>
    <recommendedName>
        <fullName evidence="5">Peptidase M28-like protein</fullName>
    </recommendedName>
</protein>
<feature type="compositionally biased region" description="Polar residues" evidence="1">
    <location>
        <begin position="26"/>
        <end position="40"/>
    </location>
</feature>
<proteinExistence type="predicted"/>
<accession>A0A4Q7NK03</accession>
<dbReference type="AlphaFoldDB" id="A0A4Q7NK03"/>
<evidence type="ECO:0000313" key="4">
    <source>
        <dbReference type="Proteomes" id="UP000292445"/>
    </source>
</evidence>
<keyword evidence="2" id="KW-0732">Signal</keyword>
<dbReference type="Gene3D" id="3.50.30.30">
    <property type="match status" value="1"/>
</dbReference>
<gene>
    <name evidence="3" type="ORF">EV675_0871</name>
</gene>
<evidence type="ECO:0000256" key="1">
    <source>
        <dbReference type="SAM" id="MobiDB-lite"/>
    </source>
</evidence>
<sequence>MKAKRLSLAALLSLSLVACGGGDGASSDNTPTNPGDSPTTAFDPRLTKIDPSLVITPAEAQGWFEKKNSWGPTYTGSPAWKSFMAFLEERLVEYGAQGLHKHKFPYERWYTTEYPDKSGWSLVSDGTPVEVASYATQSGSTGPLGVTAPMVLYDMTLPAAQRPPLSALAGKIVVVKQAPFTGSGTTGGYTDYEFRTDPDTFLEPGVFVDPTYEGGYRNRNQFGAMGSVITGVLKPSGAVAHIAVLDMPPGAAQGGRQHGTPSRYEVPGLLLDKKNGAKVIEDARAGKTATLKLDAKVETNATAFQLIATLPGRDYGTSKDKAVFMATHTDGPGLIQDSGGLGILGVIKYFSQIPQSQRPMSIYVYLDCRHFVAGAERGVPYDYIHDNLETLSKYIVGGVAMEHSGGAQMHDVGDRYEPTGRAMTTYINTYGNDLLVEKAIEAVKGANLPRAQVNVNDRPGVHGQQQNSWLGRNFATYLDEFGGRPVWHVTGDWPSSGYQAFYPGINRFRSDVFIAQVETAIQLVGTVMTSDLVALNPDWGKLGSALINLEDDDFKSPGSATAQRQALQGKHKEIFDLVRTGSYEKVPVLLDALSAAVTAQLVEASAKPVDELISSAKSRVPTT</sequence>
<evidence type="ECO:0008006" key="5">
    <source>
        <dbReference type="Google" id="ProtNLM"/>
    </source>
</evidence>
<dbReference type="EMBL" id="SGXC01000001">
    <property type="protein sequence ID" value="RZS84850.1"/>
    <property type="molecule type" value="Genomic_DNA"/>
</dbReference>
<evidence type="ECO:0000313" key="3">
    <source>
        <dbReference type="EMBL" id="RZS84850.1"/>
    </source>
</evidence>
<dbReference type="PROSITE" id="PS51257">
    <property type="entry name" value="PROKAR_LIPOPROTEIN"/>
    <property type="match status" value="1"/>
</dbReference>
<feature type="region of interest" description="Disordered" evidence="1">
    <location>
        <begin position="23"/>
        <end position="45"/>
    </location>
</feature>
<keyword evidence="4" id="KW-1185">Reference proteome</keyword>
<dbReference type="SUPFAM" id="SSF53187">
    <property type="entry name" value="Zn-dependent exopeptidases"/>
    <property type="match status" value="1"/>
</dbReference>
<name>A0A4Q7NK03_9BURK</name>
<dbReference type="Gene3D" id="3.40.630.10">
    <property type="entry name" value="Zn peptidases"/>
    <property type="match status" value="1"/>
</dbReference>